<evidence type="ECO:0000313" key="11">
    <source>
        <dbReference type="Proteomes" id="UP001529491"/>
    </source>
</evidence>
<dbReference type="CDD" id="cd03020">
    <property type="entry name" value="DsbA_DsbC_DsbG"/>
    <property type="match status" value="1"/>
</dbReference>
<dbReference type="SUPFAM" id="SSF54423">
    <property type="entry name" value="DsbC/DsbG N-terminal domain-like"/>
    <property type="match status" value="1"/>
</dbReference>
<evidence type="ECO:0000256" key="5">
    <source>
        <dbReference type="ARBA" id="ARBA00023157"/>
    </source>
</evidence>
<reference evidence="10 11" key="1">
    <citation type="submission" date="2023-10" db="EMBL/GenBank/DDBJ databases">
        <title>Complete genome sequence of Shewanella sp. DAU334.</title>
        <authorList>
            <person name="Lee Y.-S."/>
            <person name="Jeong H.-R."/>
            <person name="Hwang E.-J."/>
            <person name="Choi Y.-L."/>
            <person name="Kim G.-D."/>
        </authorList>
    </citation>
    <scope>NUCLEOTIDE SEQUENCE [LARGE SCALE GENOMIC DNA]</scope>
    <source>
        <strain evidence="10 11">DAU334</strain>
    </source>
</reference>
<gene>
    <name evidence="10" type="primary">dsbC</name>
    <name evidence="10" type="ORF">RGE70_02590</name>
</gene>
<evidence type="ECO:0000256" key="1">
    <source>
        <dbReference type="ARBA" id="ARBA00004418"/>
    </source>
</evidence>
<keyword evidence="11" id="KW-1185">Reference proteome</keyword>
<dbReference type="NCBIfam" id="NF008129">
    <property type="entry name" value="PRK10877.1"/>
    <property type="match status" value="1"/>
</dbReference>
<dbReference type="Gene3D" id="3.10.450.70">
    <property type="entry name" value="Disulphide bond isomerase, DsbC/G, N-terminal"/>
    <property type="match status" value="1"/>
</dbReference>
<organism evidence="10 11">
    <name type="scientific">Shewanella youngdeokensis</name>
    <dbReference type="NCBI Taxonomy" id="2999068"/>
    <lineage>
        <taxon>Bacteria</taxon>
        <taxon>Pseudomonadati</taxon>
        <taxon>Pseudomonadota</taxon>
        <taxon>Gammaproteobacteria</taxon>
        <taxon>Alteromonadales</taxon>
        <taxon>Shewanellaceae</taxon>
        <taxon>Shewanella</taxon>
    </lineage>
</organism>
<comment type="similarity">
    <text evidence="2 7">Belongs to the thioredoxin family. DsbC subfamily.</text>
</comment>
<evidence type="ECO:0000256" key="3">
    <source>
        <dbReference type="ARBA" id="ARBA00022729"/>
    </source>
</evidence>
<sequence>MKFTRAFSLVIAMVIAPTAVAGSNSEDDNSALKNKLSTTLNLSVMSLKESPVPGLYEALTNRGLLYVTKDGKSLIHGKMYDLDNGMNNLTEAAMVGPRVELIKALEKNMLVYKAKNEKHVVTVFTDVSCGYCRKMHQEMDQYNDLGITIRYLAFPRAGIPSDNAAEMEAVWCAADPLKAMSEAKAGGRVKSATCDANIEKQYNVGQVIGVNGTPAIVLADGRLVPGYQPAEQLLATLSVL</sequence>
<keyword evidence="6 7" id="KW-0676">Redox-active center</keyword>
<dbReference type="RefSeq" id="WP_310469998.1">
    <property type="nucleotide sequence ID" value="NZ_CP136522.1"/>
</dbReference>
<dbReference type="InterPro" id="IPR036249">
    <property type="entry name" value="Thioredoxin-like_sf"/>
</dbReference>
<keyword evidence="4 7" id="KW-0574">Periplasm</keyword>
<feature type="domain" description="Disulphide bond isomerase DsbC/G N-terminal" evidence="8">
    <location>
        <begin position="24"/>
        <end position="91"/>
    </location>
</feature>
<evidence type="ECO:0000256" key="4">
    <source>
        <dbReference type="ARBA" id="ARBA00022764"/>
    </source>
</evidence>
<dbReference type="InterPro" id="IPR018950">
    <property type="entry name" value="DiS-bond_isomerase_DsbC/G_N"/>
</dbReference>
<keyword evidence="5" id="KW-1015">Disulfide bond</keyword>
<evidence type="ECO:0000313" key="10">
    <source>
        <dbReference type="EMBL" id="WOT05736.1"/>
    </source>
</evidence>
<evidence type="ECO:0000259" key="8">
    <source>
        <dbReference type="Pfam" id="PF10411"/>
    </source>
</evidence>
<dbReference type="InterPro" id="IPR033954">
    <property type="entry name" value="DiS-bond_Isoase_DsbC/G"/>
</dbReference>
<dbReference type="Proteomes" id="UP001529491">
    <property type="component" value="Chromosome"/>
</dbReference>
<dbReference type="SUPFAM" id="SSF52833">
    <property type="entry name" value="Thioredoxin-like"/>
    <property type="match status" value="1"/>
</dbReference>
<name>A0ABZ0JZR2_9GAMM</name>
<dbReference type="InterPro" id="IPR009094">
    <property type="entry name" value="DiS-bond_isomerase_DsbC/G_N_sf"/>
</dbReference>
<dbReference type="Gene3D" id="3.40.30.10">
    <property type="entry name" value="Glutaredoxin"/>
    <property type="match status" value="1"/>
</dbReference>
<dbReference type="InterPro" id="IPR051470">
    <property type="entry name" value="Thiol:disulfide_interchange"/>
</dbReference>
<dbReference type="PANTHER" id="PTHR35272">
    <property type="entry name" value="THIOL:DISULFIDE INTERCHANGE PROTEIN DSBC-RELATED"/>
    <property type="match status" value="1"/>
</dbReference>
<keyword evidence="10" id="KW-0413">Isomerase</keyword>
<dbReference type="EMBL" id="CP136522">
    <property type="protein sequence ID" value="WOT05736.1"/>
    <property type="molecule type" value="Genomic_DNA"/>
</dbReference>
<evidence type="ECO:0000256" key="2">
    <source>
        <dbReference type="ARBA" id="ARBA00009813"/>
    </source>
</evidence>
<feature type="domain" description="Thioredoxin-like fold" evidence="9">
    <location>
        <begin position="114"/>
        <end position="237"/>
    </location>
</feature>
<dbReference type="GO" id="GO:0003756">
    <property type="term" value="F:protein disulfide isomerase activity"/>
    <property type="evidence" value="ECO:0007669"/>
    <property type="project" value="UniProtKB-EC"/>
</dbReference>
<feature type="chain" id="PRO_5044984024" description="Thiol:disulfide interchange protein" evidence="7">
    <location>
        <begin position="22"/>
        <end position="240"/>
    </location>
</feature>
<feature type="signal peptide" evidence="7">
    <location>
        <begin position="1"/>
        <end position="21"/>
    </location>
</feature>
<evidence type="ECO:0000256" key="6">
    <source>
        <dbReference type="ARBA" id="ARBA00023284"/>
    </source>
</evidence>
<keyword evidence="3 7" id="KW-0732">Signal</keyword>
<comment type="function">
    <text evidence="7">Required for disulfide bond formation in some periplasmic proteins. Acts by transferring its disulfide bond to other proteins and is reduced in the process.</text>
</comment>
<protein>
    <recommendedName>
        <fullName evidence="7">Thiol:disulfide interchange protein</fullName>
    </recommendedName>
</protein>
<dbReference type="PANTHER" id="PTHR35272:SF3">
    <property type="entry name" value="THIOL:DISULFIDE INTERCHANGE PROTEIN DSBC"/>
    <property type="match status" value="1"/>
</dbReference>
<evidence type="ECO:0000256" key="7">
    <source>
        <dbReference type="RuleBase" id="RU364038"/>
    </source>
</evidence>
<dbReference type="InterPro" id="IPR012336">
    <property type="entry name" value="Thioredoxin-like_fold"/>
</dbReference>
<accession>A0ABZ0JZR2</accession>
<evidence type="ECO:0000259" key="9">
    <source>
        <dbReference type="Pfam" id="PF13098"/>
    </source>
</evidence>
<dbReference type="Pfam" id="PF13098">
    <property type="entry name" value="Thioredoxin_2"/>
    <property type="match status" value="1"/>
</dbReference>
<dbReference type="Pfam" id="PF10411">
    <property type="entry name" value="DsbC_N"/>
    <property type="match status" value="1"/>
</dbReference>
<comment type="subcellular location">
    <subcellularLocation>
        <location evidence="1 7">Periplasm</location>
    </subcellularLocation>
</comment>
<proteinExistence type="inferred from homology"/>